<evidence type="ECO:0000256" key="6">
    <source>
        <dbReference type="RuleBase" id="RU367028"/>
    </source>
</evidence>
<keyword evidence="4 6" id="KW-0804">Transcription</keyword>
<keyword evidence="3 6" id="KW-0805">Transcription regulation</keyword>
<dbReference type="Proteomes" id="UP001417504">
    <property type="component" value="Unassembled WGS sequence"/>
</dbReference>
<reference evidence="8 9" key="1">
    <citation type="submission" date="2024-01" db="EMBL/GenBank/DDBJ databases">
        <title>Genome assemblies of Stephania.</title>
        <authorList>
            <person name="Yang L."/>
        </authorList>
    </citation>
    <scope>NUCLEOTIDE SEQUENCE [LARGE SCALE GENOMIC DNA]</scope>
    <source>
        <strain evidence="8">QJT</strain>
        <tissue evidence="8">Leaf</tissue>
    </source>
</reference>
<comment type="subcellular location">
    <subcellularLocation>
        <location evidence="1 6">Nucleus</location>
    </subcellularLocation>
</comment>
<keyword evidence="2 6" id="KW-0678">Repressor</keyword>
<dbReference type="InterPro" id="IPR038933">
    <property type="entry name" value="Ovate"/>
</dbReference>
<accession>A0AAP0NZ65</accession>
<evidence type="ECO:0000256" key="2">
    <source>
        <dbReference type="ARBA" id="ARBA00022491"/>
    </source>
</evidence>
<evidence type="ECO:0000313" key="9">
    <source>
        <dbReference type="Proteomes" id="UP001417504"/>
    </source>
</evidence>
<keyword evidence="5 6" id="KW-0539">Nucleus</keyword>
<dbReference type="InterPro" id="IPR006458">
    <property type="entry name" value="Ovate_C"/>
</dbReference>
<evidence type="ECO:0000256" key="1">
    <source>
        <dbReference type="ARBA" id="ARBA00004123"/>
    </source>
</evidence>
<proteinExistence type="predicted"/>
<dbReference type="PANTHER" id="PTHR33057:SF114">
    <property type="entry name" value="TRANSCRIPTION REPRESSOR-RELATED"/>
    <property type="match status" value="1"/>
</dbReference>
<dbReference type="InterPro" id="IPR027417">
    <property type="entry name" value="P-loop_NTPase"/>
</dbReference>
<keyword evidence="9" id="KW-1185">Reference proteome</keyword>
<protein>
    <recommendedName>
        <fullName evidence="6">Transcription repressor</fullName>
    </recommendedName>
    <alternativeName>
        <fullName evidence="6">Ovate family protein</fullName>
    </alternativeName>
</protein>
<name>A0AAP0NZ65_9MAGN</name>
<dbReference type="Pfam" id="PF04844">
    <property type="entry name" value="Ovate"/>
    <property type="match status" value="1"/>
</dbReference>
<dbReference type="EMBL" id="JBBNAE010000005">
    <property type="protein sequence ID" value="KAK9124433.1"/>
    <property type="molecule type" value="Genomic_DNA"/>
</dbReference>
<comment type="caution">
    <text evidence="8">The sequence shown here is derived from an EMBL/GenBank/DDBJ whole genome shotgun (WGS) entry which is preliminary data.</text>
</comment>
<feature type="domain" description="OVATE" evidence="7">
    <location>
        <begin position="167"/>
        <end position="190"/>
    </location>
</feature>
<dbReference type="Gene3D" id="3.40.50.300">
    <property type="entry name" value="P-loop containing nucleotide triphosphate hydrolases"/>
    <property type="match status" value="1"/>
</dbReference>
<dbReference type="GO" id="GO:0045892">
    <property type="term" value="P:negative regulation of DNA-templated transcription"/>
    <property type="evidence" value="ECO:0007669"/>
    <property type="project" value="UniProtKB-UniRule"/>
</dbReference>
<evidence type="ECO:0000259" key="7">
    <source>
        <dbReference type="Pfam" id="PF04844"/>
    </source>
</evidence>
<evidence type="ECO:0000256" key="5">
    <source>
        <dbReference type="ARBA" id="ARBA00023242"/>
    </source>
</evidence>
<comment type="function">
    <text evidence="6">Transcriptional repressor that regulates multiple aspects of plant growth and development.</text>
</comment>
<organism evidence="8 9">
    <name type="scientific">Stephania japonica</name>
    <dbReference type="NCBI Taxonomy" id="461633"/>
    <lineage>
        <taxon>Eukaryota</taxon>
        <taxon>Viridiplantae</taxon>
        <taxon>Streptophyta</taxon>
        <taxon>Embryophyta</taxon>
        <taxon>Tracheophyta</taxon>
        <taxon>Spermatophyta</taxon>
        <taxon>Magnoliopsida</taxon>
        <taxon>Ranunculales</taxon>
        <taxon>Menispermaceae</taxon>
        <taxon>Menispermoideae</taxon>
        <taxon>Cissampelideae</taxon>
        <taxon>Stephania</taxon>
    </lineage>
</organism>
<evidence type="ECO:0000256" key="3">
    <source>
        <dbReference type="ARBA" id="ARBA00023015"/>
    </source>
</evidence>
<gene>
    <name evidence="8" type="ORF">Sjap_014035</name>
</gene>
<sequence>MQFLYEAGYGLSDYNATKGIIGISQLRHVAVLATAKRVAYELGLRLGKEVGFQEEVLGVGTSIESSILLLLFNTFIDERGEQALSQFHPNPSSAIAVLSKAQCLFSKGVPTISSLAHAMVQDRLDQMIRERFVQSRNEGGRRESERYGDGNSDDTKCIVMVAMDKYSHNPRKDFRDSMVEMITANQIEAEQKRLDHHINYMMD</sequence>
<dbReference type="GO" id="GO:0005634">
    <property type="term" value="C:nucleus"/>
    <property type="evidence" value="ECO:0007669"/>
    <property type="project" value="UniProtKB-SubCell"/>
</dbReference>
<evidence type="ECO:0000313" key="8">
    <source>
        <dbReference type="EMBL" id="KAK9124433.1"/>
    </source>
</evidence>
<dbReference type="AlphaFoldDB" id="A0AAP0NZ65"/>
<evidence type="ECO:0000256" key="4">
    <source>
        <dbReference type="ARBA" id="ARBA00023163"/>
    </source>
</evidence>
<dbReference type="PANTHER" id="PTHR33057">
    <property type="entry name" value="TRANSCRIPTION REPRESSOR OFP7-RELATED"/>
    <property type="match status" value="1"/>
</dbReference>